<organism evidence="4 5">
    <name type="scientific">Macrostomum lignano</name>
    <dbReference type="NCBI Taxonomy" id="282301"/>
    <lineage>
        <taxon>Eukaryota</taxon>
        <taxon>Metazoa</taxon>
        <taxon>Spiralia</taxon>
        <taxon>Lophotrochozoa</taxon>
        <taxon>Platyhelminthes</taxon>
        <taxon>Rhabditophora</taxon>
        <taxon>Macrostomorpha</taxon>
        <taxon>Macrostomida</taxon>
        <taxon>Macrostomidae</taxon>
        <taxon>Macrostomum</taxon>
    </lineage>
</organism>
<feature type="non-terminal residue" evidence="4">
    <location>
        <position position="1"/>
    </location>
</feature>
<keyword evidence="1" id="KW-1015">Disulfide bond</keyword>
<protein>
    <recommendedName>
        <fullName evidence="3">C-type lectin domain-containing protein</fullName>
    </recommendedName>
</protein>
<sequence length="674" mass="74428">SAAAGLQQAPSSHQLEWINTDSRYLLKSATQSGRSNQRLPLATQQMQHRQLLAACLAAATAALLLTGAASAQCPAHGWTHRAHSCYKWFSEPNYWFQAEQTCLSHGAQLASIQSEQENRLVGRLSHCRDAWIGLFGTDLDRLADPTSYRWTDGGGVGSFERHNFSQLDSVHKPLIRSDGEWWLNSLYHERHPFVCKLSANSSSLVDWWWRSKGRCPSGWWLHDEQCYVMPQFEANFNEANFYCQRNSSQLASVLTQSELDFVNKLSFGIDSCESAELLDSVWLGLIKLNPCFPDSAGRELCYQWTDFSGKHDNKLPAWETGHPDSADWTVNCVTLSAGRLRSDRCHSRHRFVCKTEASDGTSTPDGGVTSAPDGGVTSAPDGGVTSTPDGGVTSAPDGGVTSAPDGGVTSTPDGGVTSTPDGGVTSAPDGGVTSAPDGGVPPPVDGLVAAFDFRKSLDNLVDPRTFAIEDQFGVERSAEDGACFKQNSSARYREFYNVGAPVAFNESIWNAAEWTMYFRLTRSSGSFVRFLSVPSDHLRPDWRESLIAGIDQYSGDRFIFYFRQNDLGNSTHFRWHGNDHDFNGSGCVGSWCDIRLAMKNRILDSPAIGKPLSVHYWNSTISAYELGLQQLRLGNVYSYYDYYSSQRLCMRCFGVARRQLSADEVRQAMSAFCP</sequence>
<dbReference type="SUPFAM" id="SSF56436">
    <property type="entry name" value="C-type lectin-like"/>
    <property type="match status" value="2"/>
</dbReference>
<evidence type="ECO:0000256" key="2">
    <source>
        <dbReference type="SAM" id="MobiDB-lite"/>
    </source>
</evidence>
<dbReference type="PROSITE" id="PS00615">
    <property type="entry name" value="C_TYPE_LECTIN_1"/>
    <property type="match status" value="1"/>
</dbReference>
<feature type="region of interest" description="Disordered" evidence="2">
    <location>
        <begin position="356"/>
        <end position="443"/>
    </location>
</feature>
<dbReference type="Gene3D" id="3.10.100.10">
    <property type="entry name" value="Mannose-Binding Protein A, subunit A"/>
    <property type="match status" value="2"/>
</dbReference>
<dbReference type="OrthoDB" id="7357196at2759"/>
<dbReference type="InterPro" id="IPR016187">
    <property type="entry name" value="CTDL_fold"/>
</dbReference>
<dbReference type="STRING" id="282301.A0A267FAK5"/>
<accession>A0A267FAK5</accession>
<feature type="domain" description="C-type lectin" evidence="3">
    <location>
        <begin position="222"/>
        <end position="354"/>
    </location>
</feature>
<dbReference type="Proteomes" id="UP000215902">
    <property type="component" value="Unassembled WGS sequence"/>
</dbReference>
<dbReference type="SMART" id="SM00034">
    <property type="entry name" value="CLECT"/>
    <property type="match status" value="2"/>
</dbReference>
<evidence type="ECO:0000256" key="1">
    <source>
        <dbReference type="ARBA" id="ARBA00023157"/>
    </source>
</evidence>
<name>A0A267FAK5_9PLAT</name>
<dbReference type="PANTHER" id="PTHR22803">
    <property type="entry name" value="MANNOSE, PHOSPHOLIPASE, LECTIN RECEPTOR RELATED"/>
    <property type="match status" value="1"/>
</dbReference>
<dbReference type="InterPro" id="IPR001304">
    <property type="entry name" value="C-type_lectin-like"/>
</dbReference>
<dbReference type="CDD" id="cd00037">
    <property type="entry name" value="CLECT"/>
    <property type="match status" value="2"/>
</dbReference>
<dbReference type="AlphaFoldDB" id="A0A267FAK5"/>
<gene>
    <name evidence="4" type="ORF">BOX15_Mlig001413g3</name>
</gene>
<dbReference type="Pfam" id="PF00059">
    <property type="entry name" value="Lectin_C"/>
    <property type="match status" value="2"/>
</dbReference>
<dbReference type="InterPro" id="IPR050111">
    <property type="entry name" value="C-type_lectin/snaclec_domain"/>
</dbReference>
<feature type="compositionally biased region" description="Polar residues" evidence="2">
    <location>
        <begin position="408"/>
        <end position="420"/>
    </location>
</feature>
<comment type="caution">
    <text evidence="4">The sequence shown here is derived from an EMBL/GenBank/DDBJ whole genome shotgun (WGS) entry which is preliminary data.</text>
</comment>
<evidence type="ECO:0000313" key="4">
    <source>
        <dbReference type="EMBL" id="PAA70821.1"/>
    </source>
</evidence>
<dbReference type="EMBL" id="NIVC01001205">
    <property type="protein sequence ID" value="PAA70821.1"/>
    <property type="molecule type" value="Genomic_DNA"/>
</dbReference>
<dbReference type="InterPro" id="IPR018378">
    <property type="entry name" value="C-type_lectin_CS"/>
</dbReference>
<dbReference type="PROSITE" id="PS50041">
    <property type="entry name" value="C_TYPE_LECTIN_2"/>
    <property type="match status" value="2"/>
</dbReference>
<feature type="domain" description="C-type lectin" evidence="3">
    <location>
        <begin position="81"/>
        <end position="196"/>
    </location>
</feature>
<proteinExistence type="predicted"/>
<evidence type="ECO:0000259" key="3">
    <source>
        <dbReference type="PROSITE" id="PS50041"/>
    </source>
</evidence>
<keyword evidence="5" id="KW-1185">Reference proteome</keyword>
<reference evidence="4 5" key="1">
    <citation type="submission" date="2017-06" db="EMBL/GenBank/DDBJ databases">
        <title>A platform for efficient transgenesis in Macrostomum lignano, a flatworm model organism for stem cell research.</title>
        <authorList>
            <person name="Berezikov E."/>
        </authorList>
    </citation>
    <scope>NUCLEOTIDE SEQUENCE [LARGE SCALE GENOMIC DNA]</scope>
    <source>
        <strain evidence="4">DV1</strain>
        <tissue evidence="4">Whole organism</tissue>
    </source>
</reference>
<dbReference type="InterPro" id="IPR016186">
    <property type="entry name" value="C-type_lectin-like/link_sf"/>
</dbReference>
<evidence type="ECO:0000313" key="5">
    <source>
        <dbReference type="Proteomes" id="UP000215902"/>
    </source>
</evidence>